<name>A0A0V8GDD4_9BACL</name>
<protein>
    <recommendedName>
        <fullName evidence="6">LURP-one-related family protein</fullName>
    </recommendedName>
</protein>
<organism evidence="2 4">
    <name type="scientific">Exiguobacterium indicum</name>
    <dbReference type="NCBI Taxonomy" id="296995"/>
    <lineage>
        <taxon>Bacteria</taxon>
        <taxon>Bacillati</taxon>
        <taxon>Bacillota</taxon>
        <taxon>Bacilli</taxon>
        <taxon>Bacillales</taxon>
        <taxon>Bacillales Family XII. Incertae Sedis</taxon>
        <taxon>Exiguobacterium</taxon>
    </lineage>
</organism>
<comment type="similarity">
    <text evidence="1">Belongs to the LOR family.</text>
</comment>
<dbReference type="AlphaFoldDB" id="A0A0V8GDD4"/>
<evidence type="ECO:0008006" key="6">
    <source>
        <dbReference type="Google" id="ProtNLM"/>
    </source>
</evidence>
<dbReference type="EMBL" id="LNQL01000004">
    <property type="protein sequence ID" value="KSU48297.1"/>
    <property type="molecule type" value="Genomic_DNA"/>
</dbReference>
<dbReference type="Pfam" id="PF04525">
    <property type="entry name" value="LOR"/>
    <property type="match status" value="1"/>
</dbReference>
<evidence type="ECO:0000256" key="1">
    <source>
        <dbReference type="ARBA" id="ARBA00005437"/>
    </source>
</evidence>
<dbReference type="Proteomes" id="UP000072605">
    <property type="component" value="Unassembled WGS sequence"/>
</dbReference>
<dbReference type="Proteomes" id="UP000053797">
    <property type="component" value="Unassembled WGS sequence"/>
</dbReference>
<dbReference type="InterPro" id="IPR007612">
    <property type="entry name" value="LOR"/>
</dbReference>
<reference evidence="2 4" key="1">
    <citation type="journal article" date="2015" name="Int. J. Syst. Evol. Microbiol.">
        <title>Exiguobacterium enclense sp. nov., isolated from sediment.</title>
        <authorList>
            <person name="Dastager S.G."/>
            <person name="Mawlankar R."/>
            <person name="Sonalkar V.V."/>
            <person name="Thorat M.N."/>
            <person name="Mual P."/>
            <person name="Verma A."/>
            <person name="Krishnamurthi S."/>
            <person name="Tang S.K."/>
            <person name="Li W.J."/>
        </authorList>
    </citation>
    <scope>NUCLEOTIDE SEQUENCE [LARGE SCALE GENOMIC DNA]</scope>
    <source>
        <strain evidence="2 4">NIO-1109</strain>
    </source>
</reference>
<evidence type="ECO:0000313" key="2">
    <source>
        <dbReference type="EMBL" id="KSU48297.1"/>
    </source>
</evidence>
<dbReference type="InterPro" id="IPR038595">
    <property type="entry name" value="LOR_sf"/>
</dbReference>
<accession>A0A0V8GDD4</accession>
<evidence type="ECO:0000313" key="4">
    <source>
        <dbReference type="Proteomes" id="UP000053797"/>
    </source>
</evidence>
<dbReference type="GeneID" id="88813249"/>
<comment type="caution">
    <text evidence="2">The sequence shown here is derived from an EMBL/GenBank/DDBJ whole genome shotgun (WGS) entry which is preliminary data.</text>
</comment>
<gene>
    <name evidence="2" type="ORF">AS033_11780</name>
    <name evidence="3" type="ORF">RSA11_09205</name>
</gene>
<dbReference type="OrthoDB" id="652307at2"/>
<evidence type="ECO:0000313" key="5">
    <source>
        <dbReference type="Proteomes" id="UP000072605"/>
    </source>
</evidence>
<sequence>MHTLYMKEKAFSLRGRFSIQDEAGHDAYHIEGSFMKLPKSFSVTNRDGEEVAEITKKTFSFRPVFYVEAAGQSFEIIKEFTFFKDRYTINSDQFEVTGDWWDVDFEVLQQGQRIGRVQKKWISWTDQYIIEVEDEAMEELLIALVVAIDCVKAEESSNSTSFID</sequence>
<dbReference type="SUPFAM" id="SSF54518">
    <property type="entry name" value="Tubby C-terminal domain-like"/>
    <property type="match status" value="1"/>
</dbReference>
<dbReference type="Gene3D" id="2.40.160.200">
    <property type="entry name" value="LURP1-related"/>
    <property type="match status" value="1"/>
</dbReference>
<evidence type="ECO:0000313" key="3">
    <source>
        <dbReference type="EMBL" id="KTR26746.1"/>
    </source>
</evidence>
<reference evidence="3 5" key="2">
    <citation type="journal article" date="2016" name="Front. Microbiol.">
        <title>Genomic Resource of Rice Seed Associated Bacteria.</title>
        <authorList>
            <person name="Midha S."/>
            <person name="Bansal K."/>
            <person name="Sharma S."/>
            <person name="Kumar N."/>
            <person name="Patil P.P."/>
            <person name="Chaudhry V."/>
            <person name="Patil P.B."/>
        </authorList>
    </citation>
    <scope>NUCLEOTIDE SEQUENCE [LARGE SCALE GENOMIC DNA]</scope>
    <source>
        <strain evidence="3 5">RSA11</strain>
    </source>
</reference>
<dbReference type="RefSeq" id="WP_047394907.1">
    <property type="nucleotide sequence ID" value="NZ_FMYN01000004.1"/>
</dbReference>
<dbReference type="EMBL" id="LDQV01000021">
    <property type="protein sequence ID" value="KTR26746.1"/>
    <property type="molecule type" value="Genomic_DNA"/>
</dbReference>
<proteinExistence type="inferred from homology"/>
<dbReference type="InterPro" id="IPR025659">
    <property type="entry name" value="Tubby-like_C"/>
</dbReference>